<feature type="domain" description="Pyridoxamine kinase/Phosphomethylpyrimidine kinase" evidence="6">
    <location>
        <begin position="59"/>
        <end position="267"/>
    </location>
</feature>
<dbReference type="NCBIfam" id="NF005491">
    <property type="entry name" value="PRK07105.1"/>
    <property type="match status" value="1"/>
</dbReference>
<keyword evidence="4 7" id="KW-0418">Kinase</keyword>
<dbReference type="InterPro" id="IPR004625">
    <property type="entry name" value="PyrdxlKinase"/>
</dbReference>
<keyword evidence="5" id="KW-0067">ATP-binding</keyword>
<reference evidence="7 8" key="1">
    <citation type="submission" date="2015-09" db="EMBL/GenBank/DDBJ databases">
        <authorList>
            <consortium name="Pathogen Informatics"/>
        </authorList>
    </citation>
    <scope>NUCLEOTIDE SEQUENCE [LARGE SCALE GENOMIC DNA]</scope>
    <source>
        <strain evidence="7 8">2789STDY5608837</strain>
    </source>
</reference>
<accession>A0A173WZ96</accession>
<sequence>MKKIAVLNDLSGMGKCSLTAAIPVISVMGIQACPLPTAVLSAQTGFPSYYCDDYTDRMDAIMEEWKKIDFYPDGIYTGFLADARQADKAVEFIEQFAKEDTKILIDPVMGDNGEEYPIYTEALCEKMRFLVRRATVITPNLTEALLLLYGAQRAHVLWKELSLMDEERLLKFTESTGKELSKEFDTEVVITGIDLPARENHQKIGNLICQDGNTTWVTAAKEGGSYSGTGDLFASVLSAGMVKGIDTVDSVHRAVKFLAKGIHDAVVEGTDRNEGICFERYLSELAAEN</sequence>
<dbReference type="RefSeq" id="WP_070100231.1">
    <property type="nucleotide sequence ID" value="NZ_CYZD01000001.1"/>
</dbReference>
<dbReference type="Gene3D" id="3.40.1190.20">
    <property type="match status" value="1"/>
</dbReference>
<dbReference type="PROSITE" id="PS51257">
    <property type="entry name" value="PROKAR_LIPOPROTEIN"/>
    <property type="match status" value="1"/>
</dbReference>
<dbReference type="SUPFAM" id="SSF53613">
    <property type="entry name" value="Ribokinase-like"/>
    <property type="match status" value="1"/>
</dbReference>
<evidence type="ECO:0000256" key="4">
    <source>
        <dbReference type="ARBA" id="ARBA00022777"/>
    </source>
</evidence>
<dbReference type="GO" id="GO:0009443">
    <property type="term" value="P:pyridoxal 5'-phosphate salvage"/>
    <property type="evidence" value="ECO:0007669"/>
    <property type="project" value="InterPro"/>
</dbReference>
<name>A0A173WZ96_9FIRM</name>
<gene>
    <name evidence="7" type="primary">pdxK</name>
    <name evidence="7" type="ORF">ERS852394_00233</name>
</gene>
<dbReference type="GO" id="GO:0005524">
    <property type="term" value="F:ATP binding"/>
    <property type="evidence" value="ECO:0007669"/>
    <property type="project" value="UniProtKB-KW"/>
</dbReference>
<dbReference type="AlphaFoldDB" id="A0A173WZ96"/>
<evidence type="ECO:0000256" key="3">
    <source>
        <dbReference type="ARBA" id="ARBA00022741"/>
    </source>
</evidence>
<evidence type="ECO:0000256" key="2">
    <source>
        <dbReference type="ARBA" id="ARBA00022679"/>
    </source>
</evidence>
<keyword evidence="2 7" id="KW-0808">Transferase</keyword>
<keyword evidence="3" id="KW-0547">Nucleotide-binding</keyword>
<dbReference type="PANTHER" id="PTHR10534:SF2">
    <property type="entry name" value="PYRIDOXAL KINASE"/>
    <property type="match status" value="1"/>
</dbReference>
<dbReference type="EC" id="2.7.1.35" evidence="1"/>
<dbReference type="EMBL" id="CYZD01000001">
    <property type="protein sequence ID" value="CUN43877.1"/>
    <property type="molecule type" value="Genomic_DNA"/>
</dbReference>
<dbReference type="InterPro" id="IPR013749">
    <property type="entry name" value="PM/HMP-P_kinase-1"/>
</dbReference>
<evidence type="ECO:0000313" key="8">
    <source>
        <dbReference type="Proteomes" id="UP000095409"/>
    </source>
</evidence>
<dbReference type="GO" id="GO:0008478">
    <property type="term" value="F:pyridoxal kinase activity"/>
    <property type="evidence" value="ECO:0007669"/>
    <property type="project" value="UniProtKB-EC"/>
</dbReference>
<dbReference type="PANTHER" id="PTHR10534">
    <property type="entry name" value="PYRIDOXAL KINASE"/>
    <property type="match status" value="1"/>
</dbReference>
<proteinExistence type="predicted"/>
<evidence type="ECO:0000259" key="6">
    <source>
        <dbReference type="Pfam" id="PF08543"/>
    </source>
</evidence>
<evidence type="ECO:0000313" key="7">
    <source>
        <dbReference type="EMBL" id="CUN43877.1"/>
    </source>
</evidence>
<dbReference type="Proteomes" id="UP000095409">
    <property type="component" value="Unassembled WGS sequence"/>
</dbReference>
<organism evidence="7 8">
    <name type="scientific">Blautia obeum</name>
    <dbReference type="NCBI Taxonomy" id="40520"/>
    <lineage>
        <taxon>Bacteria</taxon>
        <taxon>Bacillati</taxon>
        <taxon>Bacillota</taxon>
        <taxon>Clostridia</taxon>
        <taxon>Lachnospirales</taxon>
        <taxon>Lachnospiraceae</taxon>
        <taxon>Blautia</taxon>
    </lineage>
</organism>
<protein>
    <recommendedName>
        <fullName evidence="1">pyridoxal kinase</fullName>
        <ecNumber evidence="1">2.7.1.35</ecNumber>
    </recommendedName>
</protein>
<evidence type="ECO:0000256" key="5">
    <source>
        <dbReference type="ARBA" id="ARBA00022840"/>
    </source>
</evidence>
<evidence type="ECO:0000256" key="1">
    <source>
        <dbReference type="ARBA" id="ARBA00012104"/>
    </source>
</evidence>
<dbReference type="InterPro" id="IPR029056">
    <property type="entry name" value="Ribokinase-like"/>
</dbReference>
<dbReference type="GO" id="GO:0005829">
    <property type="term" value="C:cytosol"/>
    <property type="evidence" value="ECO:0007669"/>
    <property type="project" value="TreeGrafter"/>
</dbReference>
<dbReference type="Pfam" id="PF08543">
    <property type="entry name" value="Phos_pyr_kin"/>
    <property type="match status" value="1"/>
</dbReference>